<organism evidence="2 3">
    <name type="scientific">Chlamydomonas eustigma</name>
    <dbReference type="NCBI Taxonomy" id="1157962"/>
    <lineage>
        <taxon>Eukaryota</taxon>
        <taxon>Viridiplantae</taxon>
        <taxon>Chlorophyta</taxon>
        <taxon>core chlorophytes</taxon>
        <taxon>Chlorophyceae</taxon>
        <taxon>CS clade</taxon>
        <taxon>Chlamydomonadales</taxon>
        <taxon>Chlamydomonadaceae</taxon>
        <taxon>Chlamydomonas</taxon>
    </lineage>
</organism>
<evidence type="ECO:0000313" key="3">
    <source>
        <dbReference type="Proteomes" id="UP000232323"/>
    </source>
</evidence>
<feature type="compositionally biased region" description="Low complexity" evidence="1">
    <location>
        <begin position="99"/>
        <end position="120"/>
    </location>
</feature>
<keyword evidence="3" id="KW-1185">Reference proteome</keyword>
<evidence type="ECO:0000313" key="2">
    <source>
        <dbReference type="EMBL" id="GAX77519.1"/>
    </source>
</evidence>
<dbReference type="Proteomes" id="UP000232323">
    <property type="component" value="Unassembled WGS sequence"/>
</dbReference>
<feature type="region of interest" description="Disordered" evidence="1">
    <location>
        <begin position="99"/>
        <end position="132"/>
    </location>
</feature>
<name>A0A250X3M4_9CHLO</name>
<reference evidence="2 3" key="1">
    <citation type="submission" date="2017-08" db="EMBL/GenBank/DDBJ databases">
        <title>Acidophilic green algal genome provides insights into adaptation to an acidic environment.</title>
        <authorList>
            <person name="Hirooka S."/>
            <person name="Hirose Y."/>
            <person name="Kanesaki Y."/>
            <person name="Higuchi S."/>
            <person name="Fujiwara T."/>
            <person name="Onuma R."/>
            <person name="Era A."/>
            <person name="Ohbayashi R."/>
            <person name="Uzuka A."/>
            <person name="Nozaki H."/>
            <person name="Yoshikawa H."/>
            <person name="Miyagishima S.Y."/>
        </authorList>
    </citation>
    <scope>NUCLEOTIDE SEQUENCE [LARGE SCALE GENOMIC DNA]</scope>
    <source>
        <strain evidence="2 3">NIES-2499</strain>
    </source>
</reference>
<gene>
    <name evidence="2" type="ORF">CEUSTIGMA_g4963.t1</name>
</gene>
<proteinExistence type="predicted"/>
<sequence>MASSRYLSSSWRCIQAFASQPSVNFMLSTAKKFPSYSQLASSLPTGLSVSSSALLLRSQGSLLPTSVAGLISLTKSSPPLSSAPSQCFSTSSLCATSASPPSGSGAGSASAQGEAGSGSDSGEDGGDDSLPHLTRGVQLAEVHLERAAKRVMEDPLSMLMASRGMPLGMSMGNRGTPIDDNAQELPSYLSPKTEPSYQMEAIDELFSTSTGGQGGPDGEVGGQDGNAVHAKVDSWGTTRAGPEEIAKRLAMSNRELEKMAAEADAELGGRDEGSLEADFAKEAPGEAKYRTLEQMSKDIKGLDEVFEVLASVPWLDDNQLQQKELKGVAVVGLLGTLEEVGFKIQEQVHRIWAGERDHSLITECNEAKDQAALISILFHVKKLEEEFGSPSPYQPAGTLL</sequence>
<dbReference type="OrthoDB" id="510798at2759"/>
<dbReference type="EMBL" id="BEGY01000025">
    <property type="protein sequence ID" value="GAX77519.1"/>
    <property type="molecule type" value="Genomic_DNA"/>
</dbReference>
<comment type="caution">
    <text evidence="2">The sequence shown here is derived from an EMBL/GenBank/DDBJ whole genome shotgun (WGS) entry which is preliminary data.</text>
</comment>
<evidence type="ECO:0000256" key="1">
    <source>
        <dbReference type="SAM" id="MobiDB-lite"/>
    </source>
</evidence>
<accession>A0A250X3M4</accession>
<dbReference type="AlphaFoldDB" id="A0A250X3M4"/>
<protein>
    <submittedName>
        <fullName evidence="2">Uncharacterized protein</fullName>
    </submittedName>
</protein>